<proteinExistence type="predicted"/>
<dbReference type="EMBL" id="JARIHO010000136">
    <property type="protein sequence ID" value="KAJ7301410.1"/>
    <property type="molecule type" value="Genomic_DNA"/>
</dbReference>
<dbReference type="AlphaFoldDB" id="A0AAD6YY92"/>
<evidence type="ECO:0000313" key="2">
    <source>
        <dbReference type="Proteomes" id="UP001218218"/>
    </source>
</evidence>
<accession>A0AAD6YY92</accession>
<name>A0AAD6YY92_9AGAR</name>
<sequence length="223" mass="23983">MFNCALNCVDCAPAALTSSEATVIGAAFDSVEDTNLWTDSVSFSLLTFPTPDTELNLSHLFAMVDVVWMRDAERLEMSRSAETLDNSAAECLEMSASCIDNLAAKLEHLEMSLSFEVLENSVAMRLEMSGPGSGTVDNSAACDLRLIGLLTDNIMPVAHINRSLTKWLLGCAISPSIHTWKPPAAQQLTHRSLSLTRCCPRLFIAAVAASGAAQRSLSGWEAT</sequence>
<evidence type="ECO:0000313" key="1">
    <source>
        <dbReference type="EMBL" id="KAJ7301410.1"/>
    </source>
</evidence>
<keyword evidence="2" id="KW-1185">Reference proteome</keyword>
<reference evidence="1" key="1">
    <citation type="submission" date="2023-03" db="EMBL/GenBank/DDBJ databases">
        <title>Massive genome expansion in bonnet fungi (Mycena s.s.) driven by repeated elements and novel gene families across ecological guilds.</title>
        <authorList>
            <consortium name="Lawrence Berkeley National Laboratory"/>
            <person name="Harder C.B."/>
            <person name="Miyauchi S."/>
            <person name="Viragh M."/>
            <person name="Kuo A."/>
            <person name="Thoen E."/>
            <person name="Andreopoulos B."/>
            <person name="Lu D."/>
            <person name="Skrede I."/>
            <person name="Drula E."/>
            <person name="Henrissat B."/>
            <person name="Morin E."/>
            <person name="Kohler A."/>
            <person name="Barry K."/>
            <person name="LaButti K."/>
            <person name="Morin E."/>
            <person name="Salamov A."/>
            <person name="Lipzen A."/>
            <person name="Mereny Z."/>
            <person name="Hegedus B."/>
            <person name="Baldrian P."/>
            <person name="Stursova M."/>
            <person name="Weitz H."/>
            <person name="Taylor A."/>
            <person name="Grigoriev I.V."/>
            <person name="Nagy L.G."/>
            <person name="Martin F."/>
            <person name="Kauserud H."/>
        </authorList>
    </citation>
    <scope>NUCLEOTIDE SEQUENCE</scope>
    <source>
        <strain evidence="1">CBHHK002</strain>
    </source>
</reference>
<protein>
    <submittedName>
        <fullName evidence="1">Uncharacterized protein</fullName>
    </submittedName>
</protein>
<gene>
    <name evidence="1" type="ORF">DFH08DRAFT_827606</name>
</gene>
<dbReference type="Proteomes" id="UP001218218">
    <property type="component" value="Unassembled WGS sequence"/>
</dbReference>
<comment type="caution">
    <text evidence="1">The sequence shown here is derived from an EMBL/GenBank/DDBJ whole genome shotgun (WGS) entry which is preliminary data.</text>
</comment>
<organism evidence="1 2">
    <name type="scientific">Mycena albidolilacea</name>
    <dbReference type="NCBI Taxonomy" id="1033008"/>
    <lineage>
        <taxon>Eukaryota</taxon>
        <taxon>Fungi</taxon>
        <taxon>Dikarya</taxon>
        <taxon>Basidiomycota</taxon>
        <taxon>Agaricomycotina</taxon>
        <taxon>Agaricomycetes</taxon>
        <taxon>Agaricomycetidae</taxon>
        <taxon>Agaricales</taxon>
        <taxon>Marasmiineae</taxon>
        <taxon>Mycenaceae</taxon>
        <taxon>Mycena</taxon>
    </lineage>
</organism>